<name>A0A0P1GAT0_9RHOB</name>
<reference evidence="2 3" key="1">
    <citation type="submission" date="2015-09" db="EMBL/GenBank/DDBJ databases">
        <authorList>
            <consortium name="Swine Surveillance"/>
        </authorList>
    </citation>
    <scope>NUCLEOTIDE SEQUENCE [LARGE SCALE GENOMIC DNA]</scope>
    <source>
        <strain evidence="2 3">CECT 7648</strain>
    </source>
</reference>
<evidence type="ECO:0000313" key="2">
    <source>
        <dbReference type="EMBL" id="CUH78527.1"/>
    </source>
</evidence>
<protein>
    <recommendedName>
        <fullName evidence="4">Lipoprotein</fullName>
    </recommendedName>
</protein>
<keyword evidence="1" id="KW-0732">Signal</keyword>
<dbReference type="AlphaFoldDB" id="A0A0P1GAT0"/>
<evidence type="ECO:0000256" key="1">
    <source>
        <dbReference type="SAM" id="SignalP"/>
    </source>
</evidence>
<proteinExistence type="predicted"/>
<dbReference type="EMBL" id="CYSE01000003">
    <property type="protein sequence ID" value="CUH78527.1"/>
    <property type="molecule type" value="Genomic_DNA"/>
</dbReference>
<sequence length="108" mass="11473">MVRLGFTISAALALSACMQAGTVQEPRNTGRGIAAKLHTGVTKAEADVALGFDAGYERNPNDFDEACASYAYDVGDKTEYVHAVFRQGQLTRATDGHLTLCTYAAPAE</sequence>
<dbReference type="STRING" id="441103.TRN7648_02020"/>
<organism evidence="2 3">
    <name type="scientific">Tropicibacter naphthalenivorans</name>
    <dbReference type="NCBI Taxonomy" id="441103"/>
    <lineage>
        <taxon>Bacteria</taxon>
        <taxon>Pseudomonadati</taxon>
        <taxon>Pseudomonadota</taxon>
        <taxon>Alphaproteobacteria</taxon>
        <taxon>Rhodobacterales</taxon>
        <taxon>Roseobacteraceae</taxon>
        <taxon>Tropicibacter</taxon>
    </lineage>
</organism>
<keyword evidence="3" id="KW-1185">Reference proteome</keyword>
<accession>A0A0P1GAT0</accession>
<gene>
    <name evidence="2" type="ORF">TRN7648_02020</name>
</gene>
<evidence type="ECO:0000313" key="3">
    <source>
        <dbReference type="Proteomes" id="UP000054935"/>
    </source>
</evidence>
<feature type="signal peptide" evidence="1">
    <location>
        <begin position="1"/>
        <end position="20"/>
    </location>
</feature>
<feature type="chain" id="PRO_5006063240" description="Lipoprotein" evidence="1">
    <location>
        <begin position="21"/>
        <end position="108"/>
    </location>
</feature>
<dbReference type="PROSITE" id="PS51257">
    <property type="entry name" value="PROKAR_LIPOPROTEIN"/>
    <property type="match status" value="1"/>
</dbReference>
<evidence type="ECO:0008006" key="4">
    <source>
        <dbReference type="Google" id="ProtNLM"/>
    </source>
</evidence>
<dbReference type="Proteomes" id="UP000054935">
    <property type="component" value="Unassembled WGS sequence"/>
</dbReference>